<comment type="similarity">
    <text evidence="2">Belongs to the ustYa family.</text>
</comment>
<name>A0A6A5ZTV9_9PLEO</name>
<evidence type="ECO:0000256" key="4">
    <source>
        <dbReference type="SAM" id="Phobius"/>
    </source>
</evidence>
<dbReference type="AlphaFoldDB" id="A0A6A5ZTV9"/>
<comment type="pathway">
    <text evidence="1">Mycotoxin biosynthesis.</text>
</comment>
<dbReference type="PANTHER" id="PTHR33365:SF4">
    <property type="entry name" value="CYCLOCHLOROTINE BIOSYNTHESIS PROTEIN O"/>
    <property type="match status" value="1"/>
</dbReference>
<dbReference type="Proteomes" id="UP000799770">
    <property type="component" value="Unassembled WGS sequence"/>
</dbReference>
<reference evidence="5" key="1">
    <citation type="journal article" date="2020" name="Stud. Mycol.">
        <title>101 Dothideomycetes genomes: a test case for predicting lifestyles and emergence of pathogens.</title>
        <authorList>
            <person name="Haridas S."/>
            <person name="Albert R."/>
            <person name="Binder M."/>
            <person name="Bloem J."/>
            <person name="Labutti K."/>
            <person name="Salamov A."/>
            <person name="Andreopoulos B."/>
            <person name="Baker S."/>
            <person name="Barry K."/>
            <person name="Bills G."/>
            <person name="Bluhm B."/>
            <person name="Cannon C."/>
            <person name="Castanera R."/>
            <person name="Culley D."/>
            <person name="Daum C."/>
            <person name="Ezra D."/>
            <person name="Gonzalez J."/>
            <person name="Henrissat B."/>
            <person name="Kuo A."/>
            <person name="Liang C."/>
            <person name="Lipzen A."/>
            <person name="Lutzoni F."/>
            <person name="Magnuson J."/>
            <person name="Mondo S."/>
            <person name="Nolan M."/>
            <person name="Ohm R."/>
            <person name="Pangilinan J."/>
            <person name="Park H.-J."/>
            <person name="Ramirez L."/>
            <person name="Alfaro M."/>
            <person name="Sun H."/>
            <person name="Tritt A."/>
            <person name="Yoshinaga Y."/>
            <person name="Zwiers L.-H."/>
            <person name="Turgeon B."/>
            <person name="Goodwin S."/>
            <person name="Spatafora J."/>
            <person name="Crous P."/>
            <person name="Grigoriev I."/>
        </authorList>
    </citation>
    <scope>NUCLEOTIDE SEQUENCE</scope>
    <source>
        <strain evidence="5">CBS 627.86</strain>
    </source>
</reference>
<protein>
    <recommendedName>
        <fullName evidence="7">Tat pathway signal sequence</fullName>
    </recommendedName>
</protein>
<proteinExistence type="inferred from homology"/>
<evidence type="ECO:0000256" key="1">
    <source>
        <dbReference type="ARBA" id="ARBA00004685"/>
    </source>
</evidence>
<keyword evidence="4" id="KW-1133">Transmembrane helix</keyword>
<evidence type="ECO:0008006" key="7">
    <source>
        <dbReference type="Google" id="ProtNLM"/>
    </source>
</evidence>
<evidence type="ECO:0000313" key="5">
    <source>
        <dbReference type="EMBL" id="KAF2122313.1"/>
    </source>
</evidence>
<dbReference type="PANTHER" id="PTHR33365">
    <property type="entry name" value="YALI0B05434P"/>
    <property type="match status" value="1"/>
</dbReference>
<evidence type="ECO:0000256" key="3">
    <source>
        <dbReference type="SAM" id="MobiDB-lite"/>
    </source>
</evidence>
<dbReference type="GO" id="GO:0043386">
    <property type="term" value="P:mycotoxin biosynthetic process"/>
    <property type="evidence" value="ECO:0007669"/>
    <property type="project" value="InterPro"/>
</dbReference>
<gene>
    <name evidence="5" type="ORF">BDV96DRAFT_640362</name>
</gene>
<dbReference type="InterPro" id="IPR021765">
    <property type="entry name" value="UstYa-like"/>
</dbReference>
<dbReference type="Pfam" id="PF11807">
    <property type="entry name" value="UstYa"/>
    <property type="match status" value="1"/>
</dbReference>
<keyword evidence="4" id="KW-0812">Transmembrane</keyword>
<keyword evidence="4" id="KW-0472">Membrane</keyword>
<dbReference type="OrthoDB" id="3687641at2759"/>
<feature type="region of interest" description="Disordered" evidence="3">
    <location>
        <begin position="1"/>
        <end position="25"/>
    </location>
</feature>
<dbReference type="EMBL" id="ML977311">
    <property type="protein sequence ID" value="KAF2122313.1"/>
    <property type="molecule type" value="Genomic_DNA"/>
</dbReference>
<evidence type="ECO:0000313" key="6">
    <source>
        <dbReference type="Proteomes" id="UP000799770"/>
    </source>
</evidence>
<accession>A0A6A5ZTV9</accession>
<organism evidence="5 6">
    <name type="scientific">Lophiotrema nucula</name>
    <dbReference type="NCBI Taxonomy" id="690887"/>
    <lineage>
        <taxon>Eukaryota</taxon>
        <taxon>Fungi</taxon>
        <taxon>Dikarya</taxon>
        <taxon>Ascomycota</taxon>
        <taxon>Pezizomycotina</taxon>
        <taxon>Dothideomycetes</taxon>
        <taxon>Pleosporomycetidae</taxon>
        <taxon>Pleosporales</taxon>
        <taxon>Lophiotremataceae</taxon>
        <taxon>Lophiotrema</taxon>
    </lineage>
</organism>
<evidence type="ECO:0000256" key="2">
    <source>
        <dbReference type="ARBA" id="ARBA00035112"/>
    </source>
</evidence>
<feature type="transmembrane region" description="Helical" evidence="4">
    <location>
        <begin position="42"/>
        <end position="66"/>
    </location>
</feature>
<keyword evidence="6" id="KW-1185">Reference proteome</keyword>
<sequence>MGSKHTSPRYEDDSSSAGDNEKTSFLHDDSVNQKESWIRRNMVLLTFFNLFLFMISALTLLCAVFSQSTTSIHSAAKLMDDFSIFSPAKHVVEYHKMKFDLASPLNSSKYVGTTNDVERAWKDIAYLPDQMIRLEDLPQLQKPEDSLKVIDPNTGETGYRVGLEVFHQLQCLDMLRMSTYPNYSTRLWTEMSNKPEKVRAHLDECVETLRMSLMCHSDVHVFTFRDAPARGAASPDYASHHVCRNFAGIRQWALDNAMPEQSV</sequence>